<dbReference type="FunFam" id="2.60.40.420:FF:000074">
    <property type="entry name" value="Blue copper binding protein-like"/>
    <property type="match status" value="1"/>
</dbReference>
<dbReference type="CDD" id="cd04216">
    <property type="entry name" value="Phytocyanin"/>
    <property type="match status" value="1"/>
</dbReference>
<dbReference type="PANTHER" id="PTHR33021:SF179">
    <property type="entry name" value="OS09G0541100 PROTEIN"/>
    <property type="match status" value="1"/>
</dbReference>
<feature type="domain" description="Phytocyanin" evidence="2">
    <location>
        <begin position="22"/>
        <end position="122"/>
    </location>
</feature>
<dbReference type="AlphaFoldDB" id="A0AAV1R8V0"/>
<evidence type="ECO:0000313" key="4">
    <source>
        <dbReference type="Proteomes" id="UP001314170"/>
    </source>
</evidence>
<organism evidence="3 4">
    <name type="scientific">Dovyalis caffra</name>
    <dbReference type="NCBI Taxonomy" id="77055"/>
    <lineage>
        <taxon>Eukaryota</taxon>
        <taxon>Viridiplantae</taxon>
        <taxon>Streptophyta</taxon>
        <taxon>Embryophyta</taxon>
        <taxon>Tracheophyta</taxon>
        <taxon>Spermatophyta</taxon>
        <taxon>Magnoliopsida</taxon>
        <taxon>eudicotyledons</taxon>
        <taxon>Gunneridae</taxon>
        <taxon>Pentapetalae</taxon>
        <taxon>rosids</taxon>
        <taxon>fabids</taxon>
        <taxon>Malpighiales</taxon>
        <taxon>Salicaceae</taxon>
        <taxon>Flacourtieae</taxon>
        <taxon>Dovyalis</taxon>
    </lineage>
</organism>
<dbReference type="Proteomes" id="UP001314170">
    <property type="component" value="Unassembled WGS sequence"/>
</dbReference>
<name>A0AAV1R8V0_9ROSI</name>
<feature type="chain" id="PRO_5043707419" description="Phytocyanin domain-containing protein" evidence="1">
    <location>
        <begin position="22"/>
        <end position="174"/>
    </location>
</feature>
<accession>A0AAV1R8V0</accession>
<evidence type="ECO:0000313" key="3">
    <source>
        <dbReference type="EMBL" id="CAK7329475.1"/>
    </source>
</evidence>
<dbReference type="Pfam" id="PF02298">
    <property type="entry name" value="Cu_bind_like"/>
    <property type="match status" value="1"/>
</dbReference>
<evidence type="ECO:0000256" key="1">
    <source>
        <dbReference type="SAM" id="SignalP"/>
    </source>
</evidence>
<proteinExistence type="predicted"/>
<dbReference type="Gene3D" id="2.60.40.420">
    <property type="entry name" value="Cupredoxins - blue copper proteins"/>
    <property type="match status" value="1"/>
</dbReference>
<evidence type="ECO:0000259" key="2">
    <source>
        <dbReference type="PROSITE" id="PS51485"/>
    </source>
</evidence>
<protein>
    <recommendedName>
        <fullName evidence="2">Phytocyanin domain-containing protein</fullName>
    </recommendedName>
</protein>
<dbReference type="PROSITE" id="PS51485">
    <property type="entry name" value="PHYTOCYANIN"/>
    <property type="match status" value="1"/>
</dbReference>
<gene>
    <name evidence="3" type="ORF">DCAF_LOCUS7230</name>
</gene>
<dbReference type="InterPro" id="IPR008972">
    <property type="entry name" value="Cupredoxin"/>
</dbReference>
<dbReference type="GO" id="GO:0009055">
    <property type="term" value="F:electron transfer activity"/>
    <property type="evidence" value="ECO:0007669"/>
    <property type="project" value="InterPro"/>
</dbReference>
<dbReference type="InterPro" id="IPR003245">
    <property type="entry name" value="Phytocyanin_dom"/>
</dbReference>
<dbReference type="InterPro" id="IPR039391">
    <property type="entry name" value="Phytocyanin-like"/>
</dbReference>
<dbReference type="SUPFAM" id="SSF49503">
    <property type="entry name" value="Cupredoxins"/>
    <property type="match status" value="1"/>
</dbReference>
<keyword evidence="4" id="KW-1185">Reference proteome</keyword>
<reference evidence="3 4" key="1">
    <citation type="submission" date="2024-01" db="EMBL/GenBank/DDBJ databases">
        <authorList>
            <person name="Waweru B."/>
        </authorList>
    </citation>
    <scope>NUCLEOTIDE SEQUENCE [LARGE SCALE GENOMIC DNA]</scope>
</reference>
<feature type="signal peptide" evidence="1">
    <location>
        <begin position="1"/>
        <end position="21"/>
    </location>
</feature>
<comment type="caution">
    <text evidence="3">The sequence shown here is derived from an EMBL/GenBank/DDBJ whole genome shotgun (WGS) entry which is preliminary data.</text>
</comment>
<dbReference type="GO" id="GO:0005886">
    <property type="term" value="C:plasma membrane"/>
    <property type="evidence" value="ECO:0007669"/>
    <property type="project" value="TreeGrafter"/>
</dbReference>
<keyword evidence="1" id="KW-0732">Signal</keyword>
<dbReference type="PANTHER" id="PTHR33021">
    <property type="entry name" value="BLUE COPPER PROTEIN"/>
    <property type="match status" value="1"/>
</dbReference>
<sequence length="174" mass="19411">MGEAKIFLIFLIMVFLKGTVSEVYTVGDELRWNTGANFGSWSQKYNFSAGDTLVFTYGKGQHNVYEVTEATYRSCNASTGVLATYDSGNDQIQLDQTKKYWFICNVDGHCLGGMRFFIDVKEASSTNIGPTPPQREPIPPPPPAANSCTTTYVFDRWSLWVSLVAFGFLLQLSE</sequence>
<dbReference type="EMBL" id="CAWUPB010000913">
    <property type="protein sequence ID" value="CAK7329475.1"/>
    <property type="molecule type" value="Genomic_DNA"/>
</dbReference>